<gene>
    <name evidence="3" type="ORF">APZ42_029859</name>
</gene>
<dbReference type="InterPro" id="IPR043502">
    <property type="entry name" value="DNA/RNA_pol_sf"/>
</dbReference>
<dbReference type="OrthoDB" id="6354944at2759"/>
<comment type="caution">
    <text evidence="3">The sequence shown here is derived from an EMBL/GenBank/DDBJ whole genome shotgun (WGS) entry which is preliminary data.</text>
</comment>
<feature type="transmembrane region" description="Helical" evidence="1">
    <location>
        <begin position="81"/>
        <end position="97"/>
    </location>
</feature>
<keyword evidence="1" id="KW-0472">Membrane</keyword>
<feature type="transmembrane region" description="Helical" evidence="1">
    <location>
        <begin position="104"/>
        <end position="123"/>
    </location>
</feature>
<dbReference type="GO" id="GO:0006508">
    <property type="term" value="P:proteolysis"/>
    <property type="evidence" value="ECO:0007669"/>
    <property type="project" value="InterPro"/>
</dbReference>
<dbReference type="STRING" id="35525.A0A164P967"/>
<dbReference type="GO" id="GO:0004190">
    <property type="term" value="F:aspartic-type endopeptidase activity"/>
    <property type="evidence" value="ECO:0007669"/>
    <property type="project" value="InterPro"/>
</dbReference>
<dbReference type="PROSITE" id="PS50175">
    <property type="entry name" value="ASP_PROT_RETROV"/>
    <property type="match status" value="1"/>
</dbReference>
<evidence type="ECO:0000313" key="4">
    <source>
        <dbReference type="Proteomes" id="UP000076858"/>
    </source>
</evidence>
<evidence type="ECO:0000313" key="3">
    <source>
        <dbReference type="EMBL" id="KZS06627.1"/>
    </source>
</evidence>
<keyword evidence="1" id="KW-1133">Transmembrane helix</keyword>
<dbReference type="InterPro" id="IPR001995">
    <property type="entry name" value="Peptidase_A2_cat"/>
</dbReference>
<evidence type="ECO:0000259" key="2">
    <source>
        <dbReference type="PROSITE" id="PS50175"/>
    </source>
</evidence>
<dbReference type="EMBL" id="LRGB01002664">
    <property type="protein sequence ID" value="KZS06627.1"/>
    <property type="molecule type" value="Genomic_DNA"/>
</dbReference>
<protein>
    <recommendedName>
        <fullName evidence="2">Peptidase A2 domain-containing protein</fullName>
    </recommendedName>
</protein>
<dbReference type="PANTHER" id="PTHR47331:SF5">
    <property type="entry name" value="RIBONUCLEASE H"/>
    <property type="match status" value="1"/>
</dbReference>
<dbReference type="PANTHER" id="PTHR47331">
    <property type="entry name" value="PHD-TYPE DOMAIN-CONTAINING PROTEIN"/>
    <property type="match status" value="1"/>
</dbReference>
<dbReference type="Proteomes" id="UP000076858">
    <property type="component" value="Unassembled WGS sequence"/>
</dbReference>
<keyword evidence="1" id="KW-0812">Transmembrane</keyword>
<feature type="domain" description="Peptidase A2" evidence="2">
    <location>
        <begin position="530"/>
        <end position="610"/>
    </location>
</feature>
<evidence type="ECO:0000256" key="1">
    <source>
        <dbReference type="SAM" id="Phobius"/>
    </source>
</evidence>
<sequence length="1000" mass="111340">MRLVISYLRCSSNSSVAHGSLASDAQFQHCPYNPAPDARHLLPRLEVLEKGQLPQYPMAGLGFALCLFICGSWSGWHPNTLVVPSQIPFGFILIHWFNPCHIDIWLFVTGIIATHLLSSIILIRNTYECLINTLDYLELDFLILLSTNKSGAGLLIVLSASTPGAGHLLFYRAHSVFDIMAGVPKDPETAAEDFRLQVTRRPTLRRQITTALNKINAIITSGGPRGGLAALLRHVEELRDLDKLEWIDLFRALVHDMGKFPGEKLAILKRHLKGDCANLVHGLGGGEPAYIEALVQLKQSCGRRDVMRATHIQAIEKMELKNDPAAFKRFAEKIRTHLFDLSRIGESSSADLIEKISLRLQLQDRLAWNDGRQGGLETRSLNLHVPTTKYGNRPQARTHLASASPSSKNVHFRFFCFKCEGDHKLDHCSQFKSLVIGDRIAFCARHRLCFGCLGAKHSARFCNQKKPCKVAGCHLHHHELLHDPARAADRVPTESSRSETARIGHTSPQRVAMEMMRLKILNADGDAVWANAFIDEGSDSTLIRQGFASANKIFGVHQILTVEGAGGVVTKYRSQRVDFKINTDSGETLNVRGSTLPSTVASTTPVTDWGVLKKRWSHLSDLPVGKTVALESRVGNDYEPTAIRIRLGWLIRGIIADSITVSAVRIHNVTISTQLENIASELRRFCDTENFGTESTLVAMSADDRQAVSILESGTRKLDLGYEVPITWKTGEPSLVCNRQMAQKRLDGLLRRFSRDAGFEADYRAAVQKTIDKGYATILSEEESFSAKYFLAHHGVYKGPKLRVVFDAAAPFQGKCLNDFILSGPSLQPSLPSVLTQFREGVVAWASDVEDMFSRFRLTPSDANYFCFLWQDLSAKFVVCRMDRLSSCCGCRGWRGSCQRGEKENVRWISNSEEFVQVMQGEKNSTSPDVFLIDDGNKKVLGVVWNTRDDTLGFQVDNMMEEEYTRVSLTSKVATVFDPLGLAAPLIVKAKVHLRELGVK</sequence>
<dbReference type="AlphaFoldDB" id="A0A164P967"/>
<keyword evidence="4" id="KW-1185">Reference proteome</keyword>
<dbReference type="Pfam" id="PF03564">
    <property type="entry name" value="DUF1759"/>
    <property type="match status" value="1"/>
</dbReference>
<name>A0A164P967_9CRUS</name>
<feature type="transmembrane region" description="Helical" evidence="1">
    <location>
        <begin position="56"/>
        <end position="75"/>
    </location>
</feature>
<reference evidence="3 4" key="1">
    <citation type="submission" date="2016-03" db="EMBL/GenBank/DDBJ databases">
        <title>EvidentialGene: Evidence-directed Construction of Genes on Genomes.</title>
        <authorList>
            <person name="Gilbert D.G."/>
            <person name="Choi J.-H."/>
            <person name="Mockaitis K."/>
            <person name="Colbourne J."/>
            <person name="Pfrender M."/>
        </authorList>
    </citation>
    <scope>NUCLEOTIDE SEQUENCE [LARGE SCALE GENOMIC DNA]</scope>
    <source>
        <strain evidence="3 4">Xinb3</strain>
        <tissue evidence="3">Complete organism</tissue>
    </source>
</reference>
<organism evidence="3 4">
    <name type="scientific">Daphnia magna</name>
    <dbReference type="NCBI Taxonomy" id="35525"/>
    <lineage>
        <taxon>Eukaryota</taxon>
        <taxon>Metazoa</taxon>
        <taxon>Ecdysozoa</taxon>
        <taxon>Arthropoda</taxon>
        <taxon>Crustacea</taxon>
        <taxon>Branchiopoda</taxon>
        <taxon>Diplostraca</taxon>
        <taxon>Cladocera</taxon>
        <taxon>Anomopoda</taxon>
        <taxon>Daphniidae</taxon>
        <taxon>Daphnia</taxon>
    </lineage>
</organism>
<dbReference type="InterPro" id="IPR005312">
    <property type="entry name" value="DUF1759"/>
</dbReference>
<dbReference type="SUPFAM" id="SSF56672">
    <property type="entry name" value="DNA/RNA polymerases"/>
    <property type="match status" value="1"/>
</dbReference>
<dbReference type="GO" id="GO:0071897">
    <property type="term" value="P:DNA biosynthetic process"/>
    <property type="evidence" value="ECO:0007669"/>
    <property type="project" value="UniProtKB-ARBA"/>
</dbReference>
<proteinExistence type="predicted"/>
<accession>A0A164P967</accession>